<evidence type="ECO:0000259" key="4">
    <source>
        <dbReference type="PROSITE" id="PS51118"/>
    </source>
</evidence>
<keyword evidence="3" id="KW-0804">Transcription</keyword>
<keyword evidence="2" id="KW-0238">DNA-binding</keyword>
<sequence>MNLHKSRAPYADQCPVRDVLDRLGDRWSMLVLMVLDERGTQRFSVLKARIDDISQRMLAQTLRRLEQDGLVSRTLYPTVPPKVEYALTPLGASFIKPLRSLEQWAQAHHEQVRQARARYVAPQRAQAL</sequence>
<dbReference type="HOGENOM" id="CLU_111585_2_3_4"/>
<evidence type="ECO:0000256" key="3">
    <source>
        <dbReference type="ARBA" id="ARBA00023163"/>
    </source>
</evidence>
<dbReference type="SUPFAM" id="SSF46785">
    <property type="entry name" value="Winged helix' DNA-binding domain"/>
    <property type="match status" value="1"/>
</dbReference>
<evidence type="ECO:0000256" key="2">
    <source>
        <dbReference type="ARBA" id="ARBA00023125"/>
    </source>
</evidence>
<accession>A0A060NPM5</accession>
<keyword evidence="1" id="KW-0805">Transcription regulation</keyword>
<dbReference type="Pfam" id="PF01638">
    <property type="entry name" value="HxlR"/>
    <property type="match status" value="1"/>
</dbReference>
<evidence type="ECO:0000313" key="6">
    <source>
        <dbReference type="Proteomes" id="UP000066014"/>
    </source>
</evidence>
<dbReference type="EMBL" id="AP014569">
    <property type="protein sequence ID" value="BAO84531.1"/>
    <property type="molecule type" value="Genomic_DNA"/>
</dbReference>
<dbReference type="InterPro" id="IPR036388">
    <property type="entry name" value="WH-like_DNA-bd_sf"/>
</dbReference>
<dbReference type="PANTHER" id="PTHR33204">
    <property type="entry name" value="TRANSCRIPTIONAL REGULATOR, MARR FAMILY"/>
    <property type="match status" value="1"/>
</dbReference>
<gene>
    <name evidence="5" type="ORF">SMCB_2303</name>
</gene>
<organism evidence="5 6">
    <name type="scientific">Serpentinimonas maccroryi</name>
    <dbReference type="NCBI Taxonomy" id="1458426"/>
    <lineage>
        <taxon>Bacteria</taxon>
        <taxon>Pseudomonadati</taxon>
        <taxon>Pseudomonadota</taxon>
        <taxon>Betaproteobacteria</taxon>
        <taxon>Burkholderiales</taxon>
        <taxon>Comamonadaceae</taxon>
        <taxon>Serpentinimonas</taxon>
    </lineage>
</organism>
<evidence type="ECO:0000256" key="1">
    <source>
        <dbReference type="ARBA" id="ARBA00023015"/>
    </source>
</evidence>
<name>A0A060NPM5_9BURK</name>
<evidence type="ECO:0000313" key="5">
    <source>
        <dbReference type="EMBL" id="BAO84531.1"/>
    </source>
</evidence>
<dbReference type="STRING" id="1458426.SMCB_2303"/>
<dbReference type="RefSeq" id="WP_045537133.1">
    <property type="nucleotide sequence ID" value="NZ_AP014569.1"/>
</dbReference>
<keyword evidence="6" id="KW-1185">Reference proteome</keyword>
<reference evidence="5 6" key="1">
    <citation type="journal article" date="2014" name="Nat. Commun.">
        <title>Physiological and genomic features of highly alkaliphilic hydrogen-utilizing Betaproteobacteria from a continental serpentinizing site.</title>
        <authorList>
            <person name="Suzuki S."/>
            <person name="Kuenen J.G."/>
            <person name="Schipper K."/>
            <person name="van der Velde S."/>
            <person name="Ishii S."/>
            <person name="Wu A."/>
            <person name="Sorokin D.Y."/>
            <person name="Tenney A."/>
            <person name="Meng X.Y."/>
            <person name="Morrill P.L."/>
            <person name="Kamagata Y."/>
            <person name="Muyzer G."/>
            <person name="Nealson K.H."/>
        </authorList>
    </citation>
    <scope>NUCLEOTIDE SEQUENCE [LARGE SCALE GENOMIC DNA]</scope>
    <source>
        <strain evidence="5 6">B1</strain>
    </source>
</reference>
<dbReference type="KEGG" id="cbab:SMCB_2303"/>
<dbReference type="AlphaFoldDB" id="A0A060NPM5"/>
<dbReference type="PANTHER" id="PTHR33204:SF39">
    <property type="entry name" value="TRANSCRIPTIONAL REGULATORY PROTEIN"/>
    <property type="match status" value="1"/>
</dbReference>
<dbReference type="GO" id="GO:0003677">
    <property type="term" value="F:DNA binding"/>
    <property type="evidence" value="ECO:0007669"/>
    <property type="project" value="UniProtKB-KW"/>
</dbReference>
<dbReference type="InterPro" id="IPR036390">
    <property type="entry name" value="WH_DNA-bd_sf"/>
</dbReference>
<dbReference type="Proteomes" id="UP000066014">
    <property type="component" value="Chromosome"/>
</dbReference>
<protein>
    <submittedName>
        <fullName evidence="5">Predicted transcriptional regulators</fullName>
    </submittedName>
</protein>
<proteinExistence type="predicted"/>
<feature type="domain" description="HTH hxlR-type" evidence="4">
    <location>
        <begin position="14"/>
        <end position="113"/>
    </location>
</feature>
<dbReference type="PROSITE" id="PS51118">
    <property type="entry name" value="HTH_HXLR"/>
    <property type="match status" value="1"/>
</dbReference>
<dbReference type="InterPro" id="IPR002577">
    <property type="entry name" value="HTH_HxlR"/>
</dbReference>
<dbReference type="OrthoDB" id="9807069at2"/>
<dbReference type="Gene3D" id="1.10.10.10">
    <property type="entry name" value="Winged helix-like DNA-binding domain superfamily/Winged helix DNA-binding domain"/>
    <property type="match status" value="1"/>
</dbReference>